<dbReference type="RefSeq" id="WP_274924215.1">
    <property type="nucleotide sequence ID" value="NZ_JAKELO010000002.1"/>
</dbReference>
<keyword evidence="1" id="KW-0812">Transmembrane</keyword>
<keyword evidence="1" id="KW-1133">Transmembrane helix</keyword>
<evidence type="ECO:0000313" key="2">
    <source>
        <dbReference type="EMBL" id="MDE4907567.1"/>
    </source>
</evidence>
<protein>
    <submittedName>
        <fullName evidence="2">ABC transporter permease</fullName>
    </submittedName>
</protein>
<keyword evidence="3" id="KW-1185">Reference proteome</keyword>
<dbReference type="Proteomes" id="UP001143747">
    <property type="component" value="Unassembled WGS sequence"/>
</dbReference>
<sequence>MASTYLLYVTIFGVIGVAFLWLRDARIFYRTGDQTYRKAAYMGVLFTAFASMGIYFAYQQAEFLGMGIVLIALYLQGRVERKKLFGPGTTATDRLLGTVPIKISREINPKKGDKNT</sequence>
<dbReference type="AlphaFoldDB" id="A0A9Q4KT97"/>
<dbReference type="EMBL" id="JAKELO010000002">
    <property type="protein sequence ID" value="MDE4907567.1"/>
    <property type="molecule type" value="Genomic_DNA"/>
</dbReference>
<proteinExistence type="predicted"/>
<feature type="transmembrane region" description="Helical" evidence="1">
    <location>
        <begin position="39"/>
        <end position="57"/>
    </location>
</feature>
<organism evidence="2 3">
    <name type="scientific">Methanogenium marinum</name>
    <dbReference type="NCBI Taxonomy" id="348610"/>
    <lineage>
        <taxon>Archaea</taxon>
        <taxon>Methanobacteriati</taxon>
        <taxon>Methanobacteriota</taxon>
        <taxon>Stenosarchaea group</taxon>
        <taxon>Methanomicrobia</taxon>
        <taxon>Methanomicrobiales</taxon>
        <taxon>Methanomicrobiaceae</taxon>
        <taxon>Methanogenium</taxon>
    </lineage>
</organism>
<keyword evidence="1" id="KW-0472">Membrane</keyword>
<evidence type="ECO:0000313" key="3">
    <source>
        <dbReference type="Proteomes" id="UP001143747"/>
    </source>
</evidence>
<reference evidence="2" key="1">
    <citation type="submission" date="2022-01" db="EMBL/GenBank/DDBJ databases">
        <title>Draft genome of Methanogenium marinum DSM 15558.</title>
        <authorList>
            <person name="Chen S.-C."/>
            <person name="You Y.-T."/>
        </authorList>
    </citation>
    <scope>NUCLEOTIDE SEQUENCE</scope>
    <source>
        <strain evidence="2">DSM 15558</strain>
    </source>
</reference>
<feature type="transmembrane region" description="Helical" evidence="1">
    <location>
        <begin position="6"/>
        <end position="23"/>
    </location>
</feature>
<name>A0A9Q4KT97_9EURY</name>
<evidence type="ECO:0000256" key="1">
    <source>
        <dbReference type="SAM" id="Phobius"/>
    </source>
</evidence>
<gene>
    <name evidence="2" type="ORF">L0665_02930</name>
</gene>
<comment type="caution">
    <text evidence="2">The sequence shown here is derived from an EMBL/GenBank/DDBJ whole genome shotgun (WGS) entry which is preliminary data.</text>
</comment>
<accession>A0A9Q4KT97</accession>